<evidence type="ECO:0000313" key="2">
    <source>
        <dbReference type="Proteomes" id="UP000008553"/>
    </source>
</evidence>
<organism evidence="1 2">
    <name type="scientific">Plasmodium yoelii yoelii</name>
    <dbReference type="NCBI Taxonomy" id="73239"/>
    <lineage>
        <taxon>Eukaryota</taxon>
        <taxon>Sar</taxon>
        <taxon>Alveolata</taxon>
        <taxon>Apicomplexa</taxon>
        <taxon>Aconoidasida</taxon>
        <taxon>Haemosporida</taxon>
        <taxon>Plasmodiidae</taxon>
        <taxon>Plasmodium</taxon>
        <taxon>Plasmodium (Vinckeia)</taxon>
    </lineage>
</organism>
<evidence type="ECO:0000313" key="1">
    <source>
        <dbReference type="EMBL" id="EAA16202.1"/>
    </source>
</evidence>
<keyword evidence="2" id="KW-1185">Reference proteome</keyword>
<proteinExistence type="predicted"/>
<sequence>MSINPEYITPFFFSEFNLNESIIMREKAHTNVINFYCVFKVSCLISISKHQIMIDLKHFEIQDKFLINLLLVCVDESPFMRPSFSDIFRLLFDEIVRNELEEYYRERALHDF</sequence>
<dbReference type="STRING" id="73239.Q7RGJ3"/>
<dbReference type="Proteomes" id="UP000008553">
    <property type="component" value="Unassembled WGS sequence"/>
</dbReference>
<name>Q7RGJ3_PLAYO</name>
<accession>Q7RGJ3</accession>
<reference evidence="1 2" key="1">
    <citation type="journal article" date="2002" name="Nature">
        <title>Genome sequence and comparative analysis of the model rodent malaria parasite Plasmodium yoelii yoelii.</title>
        <authorList>
            <person name="Carlton J.M."/>
            <person name="Angiuoli S.V."/>
            <person name="Suh B.B."/>
            <person name="Kooij T.W."/>
            <person name="Pertea M."/>
            <person name="Silva J.C."/>
            <person name="Ermolaeva M.D."/>
            <person name="Allen J.E."/>
            <person name="Selengut J.D."/>
            <person name="Koo H.L."/>
            <person name="Peterson J.D."/>
            <person name="Pop M."/>
            <person name="Kosack D.S."/>
            <person name="Shumway M.F."/>
            <person name="Bidwell S.L."/>
            <person name="Shallom S.J."/>
            <person name="van Aken S.E."/>
            <person name="Riedmuller S.B."/>
            <person name="Feldblyum T.V."/>
            <person name="Cho J.K."/>
            <person name="Quackenbush J."/>
            <person name="Sedegah M."/>
            <person name="Shoaibi A."/>
            <person name="Cummings L.M."/>
            <person name="Florens L."/>
            <person name="Yates J.R."/>
            <person name="Raine J.D."/>
            <person name="Sinden R.E."/>
            <person name="Harris M.A."/>
            <person name="Cunningham D.A."/>
            <person name="Preiser P.R."/>
            <person name="Bergman L.W."/>
            <person name="Vaidya A.B."/>
            <person name="van Lin L.H."/>
            <person name="Janse C.J."/>
            <person name="Waters A.P."/>
            <person name="Smith H.O."/>
            <person name="White O.R."/>
            <person name="Salzberg S.L."/>
            <person name="Venter J.C."/>
            <person name="Fraser C.M."/>
            <person name="Hoffman S.L."/>
            <person name="Gardner M.J."/>
            <person name="Carucci D.J."/>
        </authorList>
    </citation>
    <scope>NUCLEOTIDE SEQUENCE [LARGE SCALE GENOMIC DNA]</scope>
    <source>
        <strain evidence="1 2">17XNL</strain>
    </source>
</reference>
<dbReference type="AlphaFoldDB" id="Q7RGJ3"/>
<protein>
    <submittedName>
        <fullName evidence="1">Uncharacterized protein</fullName>
    </submittedName>
</protein>
<dbReference type="PaxDb" id="73239-Q7RGJ3"/>
<gene>
    <name evidence="1" type="ORF">PY04354</name>
</gene>
<comment type="caution">
    <text evidence="1">The sequence shown here is derived from an EMBL/GenBank/DDBJ whole genome shotgun (WGS) entry which is preliminary data.</text>
</comment>
<dbReference type="InParanoid" id="Q7RGJ3"/>
<dbReference type="EMBL" id="AABL01001314">
    <property type="protein sequence ID" value="EAA16202.1"/>
    <property type="molecule type" value="Genomic_DNA"/>
</dbReference>